<dbReference type="EMBL" id="CDMZ01003829">
    <property type="protein sequence ID" value="CEM47758.1"/>
    <property type="molecule type" value="Genomic_DNA"/>
</dbReference>
<evidence type="ECO:0000313" key="1">
    <source>
        <dbReference type="EMBL" id="CEM47758.1"/>
    </source>
</evidence>
<name>A0A0G4HTN0_9ALVE</name>
<dbReference type="VEuPathDB" id="CryptoDB:Cvel_31500"/>
<protein>
    <submittedName>
        <fullName evidence="1">Uncharacterized protein</fullName>
    </submittedName>
</protein>
<proteinExistence type="predicted"/>
<sequence length="237" mass="26649">VVGLLQEMLVLCPSPSSTPPEAAKAGRLDWLETLWDFDRRPEVFHLRSASVMEAAVGCGIVSMVRWVLDREPFVPLSNCCFFWPVETREPGEEGKEVDPFPYSWGIREGVEHWFGPQTAVEIMNLLLNRAFETSFSPLGVVYRDLVGEEVHEYAISRKREKREEFDRVGASLIEAIGRKFPSLEPPTDVLMQAVKSLSVRGFQALRALPCHPGWCASEVVGEVHGRVFDGFSLEDEA</sequence>
<dbReference type="AlphaFoldDB" id="A0A0G4HTN0"/>
<feature type="non-terminal residue" evidence="1">
    <location>
        <position position="1"/>
    </location>
</feature>
<gene>
    <name evidence="1" type="ORF">Cvel_31500</name>
</gene>
<accession>A0A0G4HTN0</accession>
<organism evidence="1">
    <name type="scientific">Chromera velia CCMP2878</name>
    <dbReference type="NCBI Taxonomy" id="1169474"/>
    <lineage>
        <taxon>Eukaryota</taxon>
        <taxon>Sar</taxon>
        <taxon>Alveolata</taxon>
        <taxon>Colpodellida</taxon>
        <taxon>Chromeraceae</taxon>
        <taxon>Chromera</taxon>
    </lineage>
</organism>
<reference evidence="1" key="1">
    <citation type="submission" date="2014-11" db="EMBL/GenBank/DDBJ databases">
        <authorList>
            <person name="Otto D Thomas"/>
            <person name="Naeem Raeece"/>
        </authorList>
    </citation>
    <scope>NUCLEOTIDE SEQUENCE</scope>
</reference>